<dbReference type="AlphaFoldDB" id="A0A174HE64"/>
<sequence>MIFIQKLQLRAIVFALRHAAPRMGTSGKRMLSLAEEAYSLVKKRHYTSEDLKRASQIVAELKTLQPSTR</sequence>
<evidence type="ECO:0000313" key="1">
    <source>
        <dbReference type="EMBL" id="CUO71430.1"/>
    </source>
</evidence>
<dbReference type="Proteomes" id="UP000095746">
    <property type="component" value="Unassembled WGS sequence"/>
</dbReference>
<gene>
    <name evidence="1" type="ORF">ERS852411_02025</name>
</gene>
<dbReference type="EMBL" id="CYZT01000150">
    <property type="protein sequence ID" value="CUO71430.1"/>
    <property type="molecule type" value="Genomic_DNA"/>
</dbReference>
<accession>A0A174HE64</accession>
<protein>
    <submittedName>
        <fullName evidence="1">Uncharacterized protein</fullName>
    </submittedName>
</protein>
<organism evidence="1 2">
    <name type="scientific">Flavonifractor plautii</name>
    <name type="common">Fusobacterium plautii</name>
    <dbReference type="NCBI Taxonomy" id="292800"/>
    <lineage>
        <taxon>Bacteria</taxon>
        <taxon>Bacillati</taxon>
        <taxon>Bacillota</taxon>
        <taxon>Clostridia</taxon>
        <taxon>Eubacteriales</taxon>
        <taxon>Oscillospiraceae</taxon>
        <taxon>Flavonifractor</taxon>
    </lineage>
</organism>
<evidence type="ECO:0000313" key="2">
    <source>
        <dbReference type="Proteomes" id="UP000095746"/>
    </source>
</evidence>
<name>A0A174HE64_FLAPL</name>
<dbReference type="RefSeq" id="WP_021632704.1">
    <property type="nucleotide sequence ID" value="NZ_CAAKOI010000525.1"/>
</dbReference>
<reference evidence="1 2" key="1">
    <citation type="submission" date="2015-09" db="EMBL/GenBank/DDBJ databases">
        <authorList>
            <consortium name="Pathogen Informatics"/>
        </authorList>
    </citation>
    <scope>NUCLEOTIDE SEQUENCE [LARGE SCALE GENOMIC DNA]</scope>
    <source>
        <strain evidence="1 2">2789STDY5608854</strain>
    </source>
</reference>
<proteinExistence type="predicted"/>